<dbReference type="AlphaFoldDB" id="A0AA96YN97"/>
<dbReference type="EMBL" id="CP053540">
    <property type="protein sequence ID" value="WOB43312.1"/>
    <property type="molecule type" value="Genomic_DNA"/>
</dbReference>
<dbReference type="PANTHER" id="PTHR12812:SF0">
    <property type="entry name" value="HEPARAN-SULFATE 6-O-SULFOTRANSFERASE"/>
    <property type="match status" value="1"/>
</dbReference>
<evidence type="ECO:0000256" key="8">
    <source>
        <dbReference type="ARBA" id="ARBA00023180"/>
    </source>
</evidence>
<dbReference type="SUPFAM" id="SSF52540">
    <property type="entry name" value="P-loop containing nucleoside triphosphate hydrolases"/>
    <property type="match status" value="1"/>
</dbReference>
<evidence type="ECO:0000256" key="4">
    <source>
        <dbReference type="ARBA" id="ARBA00022968"/>
    </source>
</evidence>
<dbReference type="InterPro" id="IPR009729">
    <property type="entry name" value="Gal-3-0_sulfotransfrase"/>
</dbReference>
<accession>A0AA96YN97</accession>
<dbReference type="GO" id="GO:0017095">
    <property type="term" value="F:heparan sulfate 6-sulfotransferase activity"/>
    <property type="evidence" value="ECO:0007669"/>
    <property type="project" value="TreeGrafter"/>
</dbReference>
<sequence length="484" mass="54747">MDDFSTASTLYCPLAATDQLCYIHIPKTAGSTLTAIADAQFDVRQIAPGPYQLPALDPAAQGRSPTELRQLLTRYRFIRGHFSHNLIRQFLTRPVYITVLRDPVDRVISLYEFFRRAAQRGTAETPEYEVLMRAAAEHDLLGFVLHPDPIVQQRTSNFQTRQLAIWEGDEAARSAGDSPKDYLVNCLQSACASVDRFAWVGLMEQFQASVQLLNYRFGWYPAAEYQNLRVVTHRSRREGLSPAVIEAIAQHNALDQALYDHAKARFAAQYQQMLEALHQHENLQDASNPAAVQAALQQHYARHYTATHPPEQFPEVSRKRFVYDFRQPLSGEGWHRRNGRFNGISPQDATRWSGPGPVSVLDLPLIGPLAGKADVRLTLEIEQAIREAIPSESTPDLLDSLELTVNQHPVPLQWQTRQTGGGMLTATIPAIALHSPQPFARFTFRLSHTLPLNINYPASEDDRLVGFALRRLTLESVRRWWIWA</sequence>
<dbReference type="Gene3D" id="3.40.50.300">
    <property type="entry name" value="P-loop containing nucleotide triphosphate hydrolases"/>
    <property type="match status" value="1"/>
</dbReference>
<dbReference type="InterPro" id="IPR027417">
    <property type="entry name" value="P-loop_NTPase"/>
</dbReference>
<evidence type="ECO:0000256" key="1">
    <source>
        <dbReference type="ARBA" id="ARBA00004323"/>
    </source>
</evidence>
<dbReference type="InterPro" id="IPR010635">
    <property type="entry name" value="Heparan_SO4-6-sulfoTrfase"/>
</dbReference>
<keyword evidence="2" id="KW-0808">Transferase</keyword>
<evidence type="ECO:0000256" key="6">
    <source>
        <dbReference type="ARBA" id="ARBA00023034"/>
    </source>
</evidence>
<evidence type="ECO:0000256" key="2">
    <source>
        <dbReference type="ARBA" id="ARBA00022679"/>
    </source>
</evidence>
<evidence type="ECO:0000256" key="7">
    <source>
        <dbReference type="ARBA" id="ARBA00023136"/>
    </source>
</evidence>
<keyword evidence="3" id="KW-0812">Transmembrane</keyword>
<comment type="subcellular location">
    <subcellularLocation>
        <location evidence="1">Golgi apparatus membrane</location>
        <topology evidence="1">Single-pass type II membrane protein</topology>
    </subcellularLocation>
</comment>
<dbReference type="KEGG" id="tog:HNI00_09185"/>
<evidence type="ECO:0000256" key="3">
    <source>
        <dbReference type="ARBA" id="ARBA00022692"/>
    </source>
</evidence>
<keyword evidence="6" id="KW-0333">Golgi apparatus</keyword>
<dbReference type="PANTHER" id="PTHR12812">
    <property type="entry name" value="HEPARAN SULFATE 6-O-SULFOTRANSFERASE 3"/>
    <property type="match status" value="1"/>
</dbReference>
<dbReference type="RefSeq" id="WP_316792672.1">
    <property type="nucleotide sequence ID" value="NZ_CP053540.1"/>
</dbReference>
<keyword evidence="7" id="KW-0472">Membrane</keyword>
<reference evidence="9" key="1">
    <citation type="submission" date="2020-05" db="EMBL/GenBank/DDBJ databases">
        <authorList>
            <person name="Zhu T."/>
            <person name="Keshari N."/>
            <person name="Lu X."/>
        </authorList>
    </citation>
    <scope>NUCLEOTIDE SEQUENCE</scope>
    <source>
        <strain evidence="9">NK1-22</strain>
    </source>
</reference>
<name>A0AA96YN97_9CYAN</name>
<dbReference type="Pfam" id="PF06990">
    <property type="entry name" value="Gal-3-0_sulfotr"/>
    <property type="match status" value="1"/>
</dbReference>
<protein>
    <submittedName>
        <fullName evidence="9">Sulfotransferase family 2 domain-containing protein</fullName>
    </submittedName>
</protein>
<dbReference type="GO" id="GO:0009247">
    <property type="term" value="P:glycolipid biosynthetic process"/>
    <property type="evidence" value="ECO:0007669"/>
    <property type="project" value="InterPro"/>
</dbReference>
<organism evidence="9">
    <name type="scientific">Thermoleptolyngbya oregonensis NK1-22</name>
    <dbReference type="NCBI Taxonomy" id="2547457"/>
    <lineage>
        <taxon>Bacteria</taxon>
        <taxon>Bacillati</taxon>
        <taxon>Cyanobacteriota</taxon>
        <taxon>Cyanophyceae</taxon>
        <taxon>Oculatellales</taxon>
        <taxon>Oculatellaceae</taxon>
        <taxon>Thermoleptolyngbya</taxon>
    </lineage>
</organism>
<evidence type="ECO:0000313" key="9">
    <source>
        <dbReference type="EMBL" id="WOB43312.1"/>
    </source>
</evidence>
<proteinExistence type="predicted"/>
<keyword evidence="8" id="KW-0325">Glycoprotein</keyword>
<dbReference type="GO" id="GO:0001733">
    <property type="term" value="F:galactosylceramide sulfotransferase activity"/>
    <property type="evidence" value="ECO:0007669"/>
    <property type="project" value="InterPro"/>
</dbReference>
<evidence type="ECO:0000256" key="5">
    <source>
        <dbReference type="ARBA" id="ARBA00022989"/>
    </source>
</evidence>
<dbReference type="GO" id="GO:0016020">
    <property type="term" value="C:membrane"/>
    <property type="evidence" value="ECO:0007669"/>
    <property type="project" value="InterPro"/>
</dbReference>
<keyword evidence="5" id="KW-1133">Transmembrane helix</keyword>
<keyword evidence="4" id="KW-0735">Signal-anchor</keyword>
<gene>
    <name evidence="9" type="ORF">HNI00_09185</name>
</gene>